<evidence type="ECO:0000313" key="2">
    <source>
        <dbReference type="EMBL" id="QEM41809.1"/>
    </source>
</evidence>
<sequence>MQELDMDKEDNYPAEGNWEQQADAEVEQGPTGPTLPDASAEEVSSSPAVELPPLVIDQKPVNFTETRSCSSEAIPGMTSLMSFILENPKTFNQVLERHSALLNGMHQGDLTTTSSDRDWLISLVAGMNHTNLDPTPIGGTEREGSVWQQGITGHDNGNLIRPGRPSQKIDRNKRHSKEELLAYLSKKSGLGATYETFMPRSGIWLRLRAPTLTEVVALQTEMQQIKLRLGMQTKGMSFSNAGSVMMNAMTDLALSCVIASNKSFITPSDLEHELSIFDEAILHHALASTMYIDGFNYDVPCIADPDNCTARITAKLNMSSIVWFDNTVFSNDQRKFIAKKFAPATDEDFKAYREGFGIGGKKVFWFGDIGVRLAIPTIAQRKMAASQWSQTLIEMSQGTFNEPPHGVQRSAYIDKLSKATIAMQYAHWVDGIYEKDDDVEDFEDQLLSDDQEIISDYLANTLSDPQYAEQFFDTVHEYTNSCVLAVVALPSHNCKECKGPQGQAFNERFPHLVPLDMMAIFFTLAGQKAKHLE</sequence>
<feature type="compositionally biased region" description="Low complexity" evidence="1">
    <location>
        <begin position="41"/>
        <end position="52"/>
    </location>
</feature>
<name>A0A5C1K7R8_9CAUD</name>
<evidence type="ECO:0000256" key="1">
    <source>
        <dbReference type="SAM" id="MobiDB-lite"/>
    </source>
</evidence>
<dbReference type="EMBL" id="MN103543">
    <property type="protein sequence ID" value="QEM41809.1"/>
    <property type="molecule type" value="Genomic_DNA"/>
</dbReference>
<dbReference type="Proteomes" id="UP000322144">
    <property type="component" value="Segment"/>
</dbReference>
<protein>
    <submittedName>
        <fullName evidence="2">Uncharacterized protein</fullName>
    </submittedName>
</protein>
<dbReference type="GeneID" id="77936830"/>
<feature type="region of interest" description="Disordered" evidence="1">
    <location>
        <begin position="1"/>
        <end position="52"/>
    </location>
</feature>
<evidence type="ECO:0000313" key="3">
    <source>
        <dbReference type="Proteomes" id="UP000322144"/>
    </source>
</evidence>
<accession>A0A5C1K7R8</accession>
<feature type="region of interest" description="Disordered" evidence="1">
    <location>
        <begin position="151"/>
        <end position="173"/>
    </location>
</feature>
<dbReference type="RefSeq" id="YP_010660820.1">
    <property type="nucleotide sequence ID" value="NC_070882.1"/>
</dbReference>
<reference evidence="2 3" key="1">
    <citation type="submission" date="2019-06" db="EMBL/GenBank/DDBJ databases">
        <title>A distant relative of Phikzvirus genus phages from a therapeutic phage collection.</title>
        <authorList>
            <person name="Hejnowicz M.S."/>
            <person name="Dabrowski K."/>
            <person name="Gawor J."/>
            <person name="Weber-Dabrowska B."/>
            <person name="Gromadka R."/>
            <person name="Lobocka M.B."/>
        </authorList>
    </citation>
    <scope>NUCLEOTIDE SEQUENCE [LARGE SCALE GENOMIC DNA]</scope>
</reference>
<proteinExistence type="predicted"/>
<organism evidence="2 3">
    <name type="scientific">Pseudomonas phage vB_PaeM_PS119XW</name>
    <dbReference type="NCBI Taxonomy" id="2601632"/>
    <lineage>
        <taxon>Viruses</taxon>
        <taxon>Duplodnaviria</taxon>
        <taxon>Heunggongvirae</taxon>
        <taxon>Uroviricota</taxon>
        <taxon>Caudoviricetes</taxon>
        <taxon>Chimalliviridae</taxon>
        <taxon>Pawinskivirus</taxon>
        <taxon>Pawinskivirus PS119XW</taxon>
    </lineage>
</organism>
<keyword evidence="3" id="KW-1185">Reference proteome</keyword>
<dbReference type="KEGG" id="vg:77936830"/>